<feature type="transmembrane region" description="Helical" evidence="1">
    <location>
        <begin position="61"/>
        <end position="80"/>
    </location>
</feature>
<sequence>MIVLVVCGVLALAGVVGVAVWGGIDLRSPVVGASDPTAQHAASVSPIPVPSARVSTGLRRFVWWATVVTVTGTVSGLLMAGAGGRLVMRVLALTSPSAAGRITEAQARVGDITVNGTFAFLVFGALPGAFLSAILYVVIHRWLPRGRLGGVIFGLLLLALFATTLDPLRADNIDFDIVGPGWLAVLLFSVVVILHGMLVAAFAGWYSGRLPPPTRRTWPAYSPLLAAVVYLPLGLVLLAAAILTLIGCALIPAAPRWWTSDALIRAGRIALLALGVVSIPGVIGSVASIMTR</sequence>
<feature type="transmembrane region" description="Helical" evidence="1">
    <location>
        <begin position="227"/>
        <end position="254"/>
    </location>
</feature>
<feature type="transmembrane region" description="Helical" evidence="1">
    <location>
        <begin position="182"/>
        <end position="207"/>
    </location>
</feature>
<dbReference type="RefSeq" id="WP_134508014.1">
    <property type="nucleotide sequence ID" value="NZ_SOFM01000017.1"/>
</dbReference>
<organism evidence="2 3">
    <name type="scientific">Cryobacterium mannosilyticum</name>
    <dbReference type="NCBI Taxonomy" id="1259190"/>
    <lineage>
        <taxon>Bacteria</taxon>
        <taxon>Bacillati</taxon>
        <taxon>Actinomycetota</taxon>
        <taxon>Actinomycetes</taxon>
        <taxon>Micrococcales</taxon>
        <taxon>Microbacteriaceae</taxon>
        <taxon>Cryobacterium</taxon>
    </lineage>
</organism>
<feature type="transmembrane region" description="Helical" evidence="1">
    <location>
        <begin position="151"/>
        <end position="170"/>
    </location>
</feature>
<evidence type="ECO:0000313" key="2">
    <source>
        <dbReference type="EMBL" id="TFC05109.1"/>
    </source>
</evidence>
<evidence type="ECO:0000256" key="1">
    <source>
        <dbReference type="SAM" id="Phobius"/>
    </source>
</evidence>
<keyword evidence="1" id="KW-0472">Membrane</keyword>
<keyword evidence="1" id="KW-0812">Transmembrane</keyword>
<dbReference type="EMBL" id="SOFM01000017">
    <property type="protein sequence ID" value="TFC05109.1"/>
    <property type="molecule type" value="Genomic_DNA"/>
</dbReference>
<name>A0A4R8WEH0_9MICO</name>
<gene>
    <name evidence="2" type="ORF">E3O32_07000</name>
</gene>
<feature type="transmembrane region" description="Helical" evidence="1">
    <location>
        <begin position="266"/>
        <end position="290"/>
    </location>
</feature>
<keyword evidence="1" id="KW-1133">Transmembrane helix</keyword>
<dbReference type="AlphaFoldDB" id="A0A4R8WEH0"/>
<comment type="caution">
    <text evidence="2">The sequence shown here is derived from an EMBL/GenBank/DDBJ whole genome shotgun (WGS) entry which is preliminary data.</text>
</comment>
<dbReference type="Proteomes" id="UP000297643">
    <property type="component" value="Unassembled WGS sequence"/>
</dbReference>
<accession>A0A4R8WEH0</accession>
<feature type="transmembrane region" description="Helical" evidence="1">
    <location>
        <begin position="118"/>
        <end position="139"/>
    </location>
</feature>
<protein>
    <submittedName>
        <fullName evidence="2">Uncharacterized protein</fullName>
    </submittedName>
</protein>
<keyword evidence="3" id="KW-1185">Reference proteome</keyword>
<proteinExistence type="predicted"/>
<reference evidence="2 3" key="1">
    <citation type="submission" date="2019-03" db="EMBL/GenBank/DDBJ databases">
        <title>Genomics of glacier-inhabiting Cryobacterium strains.</title>
        <authorList>
            <person name="Liu Q."/>
            <person name="Xin Y.-H."/>
        </authorList>
    </citation>
    <scope>NUCLEOTIDE SEQUENCE [LARGE SCALE GENOMIC DNA]</scope>
    <source>
        <strain evidence="2 3">RHLT2-21</strain>
    </source>
</reference>
<evidence type="ECO:0000313" key="3">
    <source>
        <dbReference type="Proteomes" id="UP000297643"/>
    </source>
</evidence>